<dbReference type="AlphaFoldDB" id="A0A4Q7ZD16"/>
<sequence>MKEYEFTLKFGLTDTGADPDAYVAELAANGCEDALIGVGASGRIALDFCREAPSAYEAMRSALADVKSAIPEARLIEATPDYVGITDVADLLGFSRQNMRKLILSNPGSFPLPVHEGSSAIWHLAKVLEWLQERGRYPVDARLLELSEVAMQVNLVRERGEVNAALERGLAGLCG</sequence>
<dbReference type="OrthoDB" id="7860618at2"/>
<keyword evidence="2" id="KW-1185">Reference proteome</keyword>
<dbReference type="RefSeq" id="WP_130411104.1">
    <property type="nucleotide sequence ID" value="NZ_SHKX01000010.1"/>
</dbReference>
<accession>A0A4Q7ZD16</accession>
<evidence type="ECO:0000313" key="1">
    <source>
        <dbReference type="EMBL" id="RZU47895.1"/>
    </source>
</evidence>
<dbReference type="Proteomes" id="UP000292423">
    <property type="component" value="Unassembled WGS sequence"/>
</dbReference>
<dbReference type="EMBL" id="SHKX01000010">
    <property type="protein sequence ID" value="RZU47895.1"/>
    <property type="molecule type" value="Genomic_DNA"/>
</dbReference>
<reference evidence="1 2" key="1">
    <citation type="submission" date="2019-02" db="EMBL/GenBank/DDBJ databases">
        <title>Genomic Encyclopedia of Type Strains, Phase IV (KMG-IV): sequencing the most valuable type-strain genomes for metagenomic binning, comparative biology and taxonomic classification.</title>
        <authorList>
            <person name="Goeker M."/>
        </authorList>
    </citation>
    <scope>NUCLEOTIDE SEQUENCE [LARGE SCALE GENOMIC DNA]</scope>
    <source>
        <strain evidence="1 2">DSM 105135</strain>
    </source>
</reference>
<evidence type="ECO:0000313" key="2">
    <source>
        <dbReference type="Proteomes" id="UP000292423"/>
    </source>
</evidence>
<comment type="caution">
    <text evidence="1">The sequence shown here is derived from an EMBL/GenBank/DDBJ whole genome shotgun (WGS) entry which is preliminary data.</text>
</comment>
<protein>
    <submittedName>
        <fullName evidence="1">AlpA family transcriptional regulator</fullName>
    </submittedName>
</protein>
<gene>
    <name evidence="1" type="ORF">EV700_0862</name>
</gene>
<proteinExistence type="predicted"/>
<organism evidence="1 2">
    <name type="scientific">Fluviicoccus keumensis</name>
    <dbReference type="NCBI Taxonomy" id="1435465"/>
    <lineage>
        <taxon>Bacteria</taxon>
        <taxon>Pseudomonadati</taxon>
        <taxon>Pseudomonadota</taxon>
        <taxon>Gammaproteobacteria</taxon>
        <taxon>Moraxellales</taxon>
        <taxon>Moraxellaceae</taxon>
        <taxon>Fluviicoccus</taxon>
    </lineage>
</organism>
<name>A0A4Q7ZD16_9GAMM</name>